<accession>A0A5B7K6B7</accession>
<reference evidence="1 2" key="1">
    <citation type="submission" date="2019-05" db="EMBL/GenBank/DDBJ databases">
        <title>Another draft genome of Portunus trituberculatus and its Hox gene families provides insights of decapod evolution.</title>
        <authorList>
            <person name="Jeong J.-H."/>
            <person name="Song I."/>
            <person name="Kim S."/>
            <person name="Choi T."/>
            <person name="Kim D."/>
            <person name="Ryu S."/>
            <person name="Kim W."/>
        </authorList>
    </citation>
    <scope>NUCLEOTIDE SEQUENCE [LARGE SCALE GENOMIC DNA]</scope>
    <source>
        <tissue evidence="1">Muscle</tissue>
    </source>
</reference>
<comment type="caution">
    <text evidence="1">The sequence shown here is derived from an EMBL/GenBank/DDBJ whole genome shotgun (WGS) entry which is preliminary data.</text>
</comment>
<evidence type="ECO:0000313" key="1">
    <source>
        <dbReference type="EMBL" id="MPD02406.1"/>
    </source>
</evidence>
<sequence length="77" mass="9060">MSWHYLSVSPEALNIILQKTSIIMIMQQLEYLLVGLACPMNSWKITYQFSCRMLINRNQTRNQMTLLPGYVSNNNQY</sequence>
<evidence type="ECO:0000313" key="2">
    <source>
        <dbReference type="Proteomes" id="UP000324222"/>
    </source>
</evidence>
<dbReference type="AlphaFoldDB" id="A0A5B7K6B7"/>
<name>A0A5B7K6B7_PORTR</name>
<keyword evidence="2" id="KW-1185">Reference proteome</keyword>
<dbReference type="Proteomes" id="UP000324222">
    <property type="component" value="Unassembled WGS sequence"/>
</dbReference>
<dbReference type="EMBL" id="VSRR010131255">
    <property type="protein sequence ID" value="MPD02406.1"/>
    <property type="molecule type" value="Genomic_DNA"/>
</dbReference>
<gene>
    <name evidence="1" type="ORF">E2C01_097985</name>
</gene>
<organism evidence="1 2">
    <name type="scientific">Portunus trituberculatus</name>
    <name type="common">Swimming crab</name>
    <name type="synonym">Neptunus trituberculatus</name>
    <dbReference type="NCBI Taxonomy" id="210409"/>
    <lineage>
        <taxon>Eukaryota</taxon>
        <taxon>Metazoa</taxon>
        <taxon>Ecdysozoa</taxon>
        <taxon>Arthropoda</taxon>
        <taxon>Crustacea</taxon>
        <taxon>Multicrustacea</taxon>
        <taxon>Malacostraca</taxon>
        <taxon>Eumalacostraca</taxon>
        <taxon>Eucarida</taxon>
        <taxon>Decapoda</taxon>
        <taxon>Pleocyemata</taxon>
        <taxon>Brachyura</taxon>
        <taxon>Eubrachyura</taxon>
        <taxon>Portunoidea</taxon>
        <taxon>Portunidae</taxon>
        <taxon>Portuninae</taxon>
        <taxon>Portunus</taxon>
    </lineage>
</organism>
<protein>
    <submittedName>
        <fullName evidence="1">Uncharacterized protein</fullName>
    </submittedName>
</protein>
<proteinExistence type="predicted"/>